<protein>
    <recommendedName>
        <fullName evidence="2">Terminase large subunit gp17-like C-terminal domain-containing protein</fullName>
    </recommendedName>
</protein>
<proteinExistence type="predicted"/>
<dbReference type="Gene3D" id="3.30.420.240">
    <property type="match status" value="1"/>
</dbReference>
<evidence type="ECO:0000313" key="1">
    <source>
        <dbReference type="EMBL" id="KKN18328.1"/>
    </source>
</evidence>
<dbReference type="InterPro" id="IPR027417">
    <property type="entry name" value="P-loop_NTPase"/>
</dbReference>
<name>A0A0F9RM47_9ZZZZ</name>
<accession>A0A0F9RM47</accession>
<sequence length="496" mass="55587">MPKFDSHTPSTINELVESIGVSVSGNNAFRRFQRMYSNDRIAFAYDIMPELCKTLAPYQEEILGYFDDGLTRVAVRGPHGLGKTFIAAILVHHAVLTSEVDAKIPTTASAWRQLEKYLWPEIRKLAKSIVWPDVGRPPYDPRSEFFQLSIRMMDRNVEAFALASDDHTTLEGAHASNISFIFDEAKTIPVPTWDALEGAFSTEGLFGHVINALAISTPGDPSGRFYDIHTHKTGYEDWTTRHVTIDEAIAAGRISGKWVDQRRRQWGEDSSVYQNRVLGEFADNSETGVIPLSWVNKAIERWYDWDRRGKPESTGIRTVGVDVARMGEDSTVVARRNVFILTDIHSFQKTPTTVTAGRVKNLGKDRVINIEGDALGSAVYDMLKEQGVPNVRLVIPGSKTYFKDVSGELGFLNIRAAMWWNLREMLDPEHGEGIALPDDHMLKADLTTPTFDYTSRGDIKLEEKREIKKRLGRSPDKGDAVCYAFWKSSSGGGIVV</sequence>
<dbReference type="EMBL" id="LAZR01003438">
    <property type="protein sequence ID" value="KKN18328.1"/>
    <property type="molecule type" value="Genomic_DNA"/>
</dbReference>
<organism evidence="1">
    <name type="scientific">marine sediment metagenome</name>
    <dbReference type="NCBI Taxonomy" id="412755"/>
    <lineage>
        <taxon>unclassified sequences</taxon>
        <taxon>metagenomes</taxon>
        <taxon>ecological metagenomes</taxon>
    </lineage>
</organism>
<evidence type="ECO:0008006" key="2">
    <source>
        <dbReference type="Google" id="ProtNLM"/>
    </source>
</evidence>
<gene>
    <name evidence="1" type="ORF">LCGC14_0956930</name>
</gene>
<dbReference type="Gene3D" id="3.40.50.300">
    <property type="entry name" value="P-loop containing nucleotide triphosphate hydrolases"/>
    <property type="match status" value="1"/>
</dbReference>
<comment type="caution">
    <text evidence="1">The sequence shown here is derived from an EMBL/GenBank/DDBJ whole genome shotgun (WGS) entry which is preliminary data.</text>
</comment>
<dbReference type="AlphaFoldDB" id="A0A0F9RM47"/>
<reference evidence="1" key="1">
    <citation type="journal article" date="2015" name="Nature">
        <title>Complex archaea that bridge the gap between prokaryotes and eukaryotes.</title>
        <authorList>
            <person name="Spang A."/>
            <person name="Saw J.H."/>
            <person name="Jorgensen S.L."/>
            <person name="Zaremba-Niedzwiedzka K."/>
            <person name="Martijn J."/>
            <person name="Lind A.E."/>
            <person name="van Eijk R."/>
            <person name="Schleper C."/>
            <person name="Guy L."/>
            <person name="Ettema T.J."/>
        </authorList>
    </citation>
    <scope>NUCLEOTIDE SEQUENCE</scope>
</reference>